<reference evidence="3 4" key="1">
    <citation type="journal article" date="2014" name="Int. J. Syst. Evol. Microbiol.">
        <title>Phaeodactylibacter xiamenensis gen. nov., sp. nov., a member of the family Saprospiraceae isolated from the marine alga Phaeodactylum tricornutum.</title>
        <authorList>
            <person name="Chen Z.Jr."/>
            <person name="Lei X."/>
            <person name="Lai Q."/>
            <person name="Li Y."/>
            <person name="Zhang B."/>
            <person name="Zhang J."/>
            <person name="Zhang H."/>
            <person name="Yang L."/>
            <person name="Zheng W."/>
            <person name="Tian Y."/>
            <person name="Yu Z."/>
            <person name="Xu H.Jr."/>
            <person name="Zheng T."/>
        </authorList>
    </citation>
    <scope>NUCLEOTIDE SEQUENCE [LARGE SCALE GENOMIC DNA]</scope>
    <source>
        <strain evidence="3 4">KD52</strain>
    </source>
</reference>
<dbReference type="InterPro" id="IPR011041">
    <property type="entry name" value="Quinoprot_gluc/sorb_DH_b-prop"/>
</dbReference>
<name>A0A098S425_9BACT</name>
<feature type="chain" id="PRO_5001939836" description="PKD domain-containing protein" evidence="1">
    <location>
        <begin position="19"/>
        <end position="903"/>
    </location>
</feature>
<dbReference type="PANTHER" id="PTHR19328">
    <property type="entry name" value="HEDGEHOG-INTERACTING PROTEIN"/>
    <property type="match status" value="1"/>
</dbReference>
<protein>
    <recommendedName>
        <fullName evidence="2">PKD domain-containing protein</fullName>
    </recommendedName>
</protein>
<dbReference type="STRING" id="1524460.IX84_15795"/>
<dbReference type="InterPro" id="IPR013783">
    <property type="entry name" value="Ig-like_fold"/>
</dbReference>
<dbReference type="SUPFAM" id="SSF50952">
    <property type="entry name" value="Soluble quinoprotein glucose dehydrogenase"/>
    <property type="match status" value="1"/>
</dbReference>
<organism evidence="3 4">
    <name type="scientific">Phaeodactylibacter xiamenensis</name>
    <dbReference type="NCBI Taxonomy" id="1524460"/>
    <lineage>
        <taxon>Bacteria</taxon>
        <taxon>Pseudomonadati</taxon>
        <taxon>Bacteroidota</taxon>
        <taxon>Saprospiria</taxon>
        <taxon>Saprospirales</taxon>
        <taxon>Haliscomenobacteraceae</taxon>
        <taxon>Phaeodactylibacter</taxon>
    </lineage>
</organism>
<dbReference type="InterPro" id="IPR012938">
    <property type="entry name" value="Glc/Sorbosone_DH"/>
</dbReference>
<dbReference type="InterPro" id="IPR026444">
    <property type="entry name" value="Secre_tail"/>
</dbReference>
<comment type="caution">
    <text evidence="3">The sequence shown here is derived from an EMBL/GenBank/DDBJ whole genome shotgun (WGS) entry which is preliminary data.</text>
</comment>
<dbReference type="PANTHER" id="PTHR19328:SF13">
    <property type="entry name" value="HIPL1 PROTEIN"/>
    <property type="match status" value="1"/>
</dbReference>
<dbReference type="Proteomes" id="UP000029736">
    <property type="component" value="Unassembled WGS sequence"/>
</dbReference>
<accession>A0A098S425</accession>
<gene>
    <name evidence="3" type="ORF">IX84_15795</name>
</gene>
<dbReference type="SUPFAM" id="SSF49299">
    <property type="entry name" value="PKD domain"/>
    <property type="match status" value="1"/>
</dbReference>
<dbReference type="RefSeq" id="WP_044222498.1">
    <property type="nucleotide sequence ID" value="NZ_JBKAGJ010000015.1"/>
</dbReference>
<evidence type="ECO:0000313" key="3">
    <source>
        <dbReference type="EMBL" id="KGE87124.1"/>
    </source>
</evidence>
<dbReference type="InterPro" id="IPR000601">
    <property type="entry name" value="PKD_dom"/>
</dbReference>
<dbReference type="PROSITE" id="PS50093">
    <property type="entry name" value="PKD"/>
    <property type="match status" value="1"/>
</dbReference>
<keyword evidence="4" id="KW-1185">Reference proteome</keyword>
<dbReference type="EMBL" id="JPOS01000038">
    <property type="protein sequence ID" value="KGE87124.1"/>
    <property type="molecule type" value="Genomic_DNA"/>
</dbReference>
<proteinExistence type="predicted"/>
<dbReference type="InterPro" id="IPR011042">
    <property type="entry name" value="6-blade_b-propeller_TolB-like"/>
</dbReference>
<dbReference type="Pfam" id="PF07995">
    <property type="entry name" value="GSDH"/>
    <property type="match status" value="1"/>
</dbReference>
<feature type="signal peptide" evidence="1">
    <location>
        <begin position="1"/>
        <end position="18"/>
    </location>
</feature>
<evidence type="ECO:0000313" key="4">
    <source>
        <dbReference type="Proteomes" id="UP000029736"/>
    </source>
</evidence>
<dbReference type="Pfam" id="PF18911">
    <property type="entry name" value="PKD_4"/>
    <property type="match status" value="1"/>
</dbReference>
<keyword evidence="1" id="KW-0732">Signal</keyword>
<dbReference type="InterPro" id="IPR022409">
    <property type="entry name" value="PKD/Chitinase_dom"/>
</dbReference>
<dbReference type="Gene3D" id="2.60.40.10">
    <property type="entry name" value="Immunoglobulins"/>
    <property type="match status" value="2"/>
</dbReference>
<sequence length="903" mass="100636">MAYRFLAFLLLITGGLCAQELPEDFYDITYLTELDNPMGMTFDENGRMYVWEKKGVVRVVDTAGNLYPEPLIDISEEVSNWKDHGLMGFTLDNDFLANGYFYLLYALDLHHYEYYSTPEYSPDSTVTWKPTIGRVVRYRADPTTAYLRVLEGSRHILLGETIEDGIPLMYEFHGLGDLVMGQDGTLLISAGDGTSNGGPDTGGDEYGTMASEAIATGIITEDEDLGSYRAQYLVNYNGKIMRIDPETGDGLSSNPFYRPDAPRSPQSRIWAYGFRNPYRIQVRPNTGSHYPEDGDPGTLYIGDVGNGAWEELNIATAGGLNFGWPMMEGFGSHWPYINEPAPANQLHPNPLYGSGGCDQAFLNFKDLYVNPREDGHRVPSNPCDDSVPIEGYTVGTMPTLQWSNARWNPPTRAQVASFDDNGWYKGLNVDAPESSLEDTELFDGFSSLAGVFYEGDQYPEEYHGKYFMVDFSGWIKVADFDDADQLHSVKPFHSNAKDIIHLALNPADGKLYYISLEGTVHQISYGGNPPPVAKIQAEQFFGPGPLTVEFDGSASYDSNLPIVRYEWDFGDGTTAEGQNVEHTYTGTGQQSYTAVLTVYDSLGASATDEAVVALNNTPPQVNIISFQDGDRYPLDQSTTLLRLEAEVADAEHADEELMYEWRTFLHHNDHFHPDPVDFEHLSFALISPLGCQEELYWYRIQLTVTDPGGLKTSVTQQVYPYCGDPFLEWNELAGAAAEGGVNLTWDTQLEDSLAYFEVQRSPDAHKFTALGQVAAKGNGQYTFFDDGPRRGTNIYRIKGVTENGAYRYSNPLRIGYPEPLAINVFPNPARDAFTLELLEAQAGQVRLELLDEAGRVVLEKSWETDSGAPFSERILPGQLPNGAYFYRVTNGAQRHYGQLILLR</sequence>
<feature type="domain" description="PKD" evidence="2">
    <location>
        <begin position="531"/>
        <end position="612"/>
    </location>
</feature>
<evidence type="ECO:0000256" key="1">
    <source>
        <dbReference type="SAM" id="SignalP"/>
    </source>
</evidence>
<dbReference type="Gene3D" id="2.120.10.30">
    <property type="entry name" value="TolB, C-terminal domain"/>
    <property type="match status" value="1"/>
</dbReference>
<dbReference type="NCBIfam" id="TIGR04183">
    <property type="entry name" value="Por_Secre_tail"/>
    <property type="match status" value="1"/>
</dbReference>
<evidence type="ECO:0000259" key="2">
    <source>
        <dbReference type="PROSITE" id="PS50093"/>
    </source>
</evidence>
<dbReference type="SMART" id="SM00089">
    <property type="entry name" value="PKD"/>
    <property type="match status" value="1"/>
</dbReference>
<dbReference type="Pfam" id="PF18962">
    <property type="entry name" value="Por_Secre_tail"/>
    <property type="match status" value="1"/>
</dbReference>
<dbReference type="AlphaFoldDB" id="A0A098S425"/>
<dbReference type="InterPro" id="IPR035986">
    <property type="entry name" value="PKD_dom_sf"/>
</dbReference>
<dbReference type="OrthoDB" id="9770043at2"/>
<dbReference type="CDD" id="cd00146">
    <property type="entry name" value="PKD"/>
    <property type="match status" value="1"/>
</dbReference>